<dbReference type="EMBL" id="QKZQ01000010">
    <property type="protein sequence ID" value="PZX42046.1"/>
    <property type="molecule type" value="Genomic_DNA"/>
</dbReference>
<feature type="transmembrane region" description="Helical" evidence="8">
    <location>
        <begin position="329"/>
        <end position="347"/>
    </location>
</feature>
<dbReference type="STRING" id="121821.GCA_001870675_03303"/>
<feature type="transmembrane region" description="Helical" evidence="8">
    <location>
        <begin position="189"/>
        <end position="208"/>
    </location>
</feature>
<reference evidence="9 10" key="1">
    <citation type="submission" date="2018-06" db="EMBL/GenBank/DDBJ databases">
        <title>Genomic Encyclopedia of Archaeal and Bacterial Type Strains, Phase II (KMG-II): from individual species to whole genera.</title>
        <authorList>
            <person name="Goeker M."/>
        </authorList>
    </citation>
    <scope>NUCLEOTIDE SEQUENCE [LARGE SCALE GENOMIC DNA]</scope>
    <source>
        <strain evidence="9 10">DSM 13087</strain>
    </source>
</reference>
<evidence type="ECO:0000256" key="6">
    <source>
        <dbReference type="ARBA" id="ARBA00022989"/>
    </source>
</evidence>
<evidence type="ECO:0000256" key="7">
    <source>
        <dbReference type="ARBA" id="ARBA00023136"/>
    </source>
</evidence>
<feature type="transmembrane region" description="Helical" evidence="8">
    <location>
        <begin position="122"/>
        <end position="141"/>
    </location>
</feature>
<sequence length="368" mass="37618">MKYALFAAGIVFSISLYSIQPALPAIEDHFGAPLGAAWIGMSLPILGMVLGSLFYPLWARDVGRFMGLATILGGVAGIASAWAPDIMLWGLARFAQGLALAAIPGLAMAAMGALFTARVATMVGIFTGLSAIGAALGRMSAGILIEAFGVPVALTAIYLPALLIGPVLLSIKARVQLPKPTYQMRKWPLFMFGATLLFVNLLLSNLLPYRLTELGLSVGAIGGIFFVYLAATIGSGSGGWLSDKIGTLHAARVGIAIAAFGILLMAYDSVLMLVLGFAVVLFGVFATHAVGSGVAGSMGSGVAGTYVAAYYIGGGAAGVGYPVLLGHGYWAGLLVAGGALALALALGRRALLAPESQYAPNLAKEPKA</sequence>
<dbReference type="GO" id="GO:0005886">
    <property type="term" value="C:plasma membrane"/>
    <property type="evidence" value="ECO:0007669"/>
    <property type="project" value="UniProtKB-SubCell"/>
</dbReference>
<dbReference type="PANTHER" id="PTHR43271">
    <property type="entry name" value="BLL2771 PROTEIN"/>
    <property type="match status" value="1"/>
</dbReference>
<keyword evidence="6 8" id="KW-1133">Transmembrane helix</keyword>
<organism evidence="9 10">
    <name type="scientific">Roseinatronobacter thiooxidans</name>
    <dbReference type="NCBI Taxonomy" id="121821"/>
    <lineage>
        <taxon>Bacteria</taxon>
        <taxon>Pseudomonadati</taxon>
        <taxon>Pseudomonadota</taxon>
        <taxon>Alphaproteobacteria</taxon>
        <taxon>Rhodobacterales</taxon>
        <taxon>Paracoccaceae</taxon>
        <taxon>Roseinatronobacter</taxon>
    </lineage>
</organism>
<evidence type="ECO:0000313" key="9">
    <source>
        <dbReference type="EMBL" id="PZX42046.1"/>
    </source>
</evidence>
<feature type="transmembrane region" description="Helical" evidence="8">
    <location>
        <begin position="95"/>
        <end position="115"/>
    </location>
</feature>
<feature type="transmembrane region" description="Helical" evidence="8">
    <location>
        <begin position="214"/>
        <end position="233"/>
    </location>
</feature>
<evidence type="ECO:0000256" key="2">
    <source>
        <dbReference type="ARBA" id="ARBA00008335"/>
    </source>
</evidence>
<proteinExistence type="inferred from homology"/>
<dbReference type="Pfam" id="PF07690">
    <property type="entry name" value="MFS_1"/>
    <property type="match status" value="1"/>
</dbReference>
<keyword evidence="3" id="KW-0813">Transport</keyword>
<dbReference type="Proteomes" id="UP000249364">
    <property type="component" value="Unassembled WGS sequence"/>
</dbReference>
<name>A0A2W7Q2Y2_9RHOB</name>
<feature type="transmembrane region" description="Helical" evidence="8">
    <location>
        <begin position="147"/>
        <end position="169"/>
    </location>
</feature>
<dbReference type="GO" id="GO:0022857">
    <property type="term" value="F:transmembrane transporter activity"/>
    <property type="evidence" value="ECO:0007669"/>
    <property type="project" value="InterPro"/>
</dbReference>
<feature type="transmembrane region" description="Helical" evidence="8">
    <location>
        <begin position="34"/>
        <end position="58"/>
    </location>
</feature>
<evidence type="ECO:0000256" key="1">
    <source>
        <dbReference type="ARBA" id="ARBA00004651"/>
    </source>
</evidence>
<accession>A0A2W7Q2Y2</accession>
<evidence type="ECO:0000313" key="10">
    <source>
        <dbReference type="Proteomes" id="UP000249364"/>
    </source>
</evidence>
<evidence type="ECO:0000256" key="5">
    <source>
        <dbReference type="ARBA" id="ARBA00022692"/>
    </source>
</evidence>
<dbReference type="SUPFAM" id="SSF103473">
    <property type="entry name" value="MFS general substrate transporter"/>
    <property type="match status" value="1"/>
</dbReference>
<gene>
    <name evidence="9" type="ORF">LY56_02339</name>
</gene>
<comment type="subcellular location">
    <subcellularLocation>
        <location evidence="1">Cell membrane</location>
        <topology evidence="1">Multi-pass membrane protein</topology>
    </subcellularLocation>
</comment>
<evidence type="ECO:0000256" key="8">
    <source>
        <dbReference type="SAM" id="Phobius"/>
    </source>
</evidence>
<evidence type="ECO:0000256" key="4">
    <source>
        <dbReference type="ARBA" id="ARBA00022475"/>
    </source>
</evidence>
<evidence type="ECO:0000256" key="3">
    <source>
        <dbReference type="ARBA" id="ARBA00022448"/>
    </source>
</evidence>
<feature type="transmembrane region" description="Helical" evidence="8">
    <location>
        <begin position="245"/>
        <end position="264"/>
    </location>
</feature>
<dbReference type="OrthoDB" id="33237at2"/>
<keyword evidence="10" id="KW-1185">Reference proteome</keyword>
<comment type="similarity">
    <text evidence="2">Belongs to the major facilitator superfamily.</text>
</comment>
<keyword evidence="7 8" id="KW-0472">Membrane</keyword>
<dbReference type="InterPro" id="IPR036259">
    <property type="entry name" value="MFS_trans_sf"/>
</dbReference>
<dbReference type="Gene3D" id="1.20.1250.20">
    <property type="entry name" value="MFS general substrate transporter like domains"/>
    <property type="match status" value="2"/>
</dbReference>
<feature type="transmembrane region" description="Helical" evidence="8">
    <location>
        <begin position="303"/>
        <end position="323"/>
    </location>
</feature>
<feature type="transmembrane region" description="Helical" evidence="8">
    <location>
        <begin position="65"/>
        <end position="83"/>
    </location>
</feature>
<comment type="caution">
    <text evidence="9">The sequence shown here is derived from an EMBL/GenBank/DDBJ whole genome shotgun (WGS) entry which is preliminary data.</text>
</comment>
<dbReference type="RefSeq" id="WP_071471115.1">
    <property type="nucleotide sequence ID" value="NZ_QKZQ01000010.1"/>
</dbReference>
<feature type="transmembrane region" description="Helical" evidence="8">
    <location>
        <begin position="270"/>
        <end position="291"/>
    </location>
</feature>
<dbReference type="InterPro" id="IPR011701">
    <property type="entry name" value="MFS"/>
</dbReference>
<dbReference type="AlphaFoldDB" id="A0A2W7Q2Y2"/>
<dbReference type="PANTHER" id="PTHR43271:SF1">
    <property type="entry name" value="INNER MEMBRANE TRANSPORT PROTEIN YNFM"/>
    <property type="match status" value="1"/>
</dbReference>
<keyword evidence="5 8" id="KW-0812">Transmembrane</keyword>
<keyword evidence="4" id="KW-1003">Cell membrane</keyword>
<protein>
    <submittedName>
        <fullName evidence="9">YNFM family putative membrane transporter</fullName>
    </submittedName>
</protein>